<evidence type="ECO:0000313" key="1">
    <source>
        <dbReference type="EMBL" id="JAG08018.1"/>
    </source>
</evidence>
<accession>A0A0A9WNG7</accession>
<feature type="non-terminal residue" evidence="1">
    <location>
        <position position="115"/>
    </location>
</feature>
<name>A0A0A9WNG7_LYGHE</name>
<feature type="non-terminal residue" evidence="1">
    <location>
        <position position="1"/>
    </location>
</feature>
<proteinExistence type="predicted"/>
<gene>
    <name evidence="1" type="ORF">CM83_550</name>
</gene>
<dbReference type="AlphaFoldDB" id="A0A0A9WNG7"/>
<protein>
    <submittedName>
        <fullName evidence="1">Uncharacterized protein</fullName>
    </submittedName>
</protein>
<reference evidence="1" key="2">
    <citation type="submission" date="2014-07" db="EMBL/GenBank/DDBJ databases">
        <authorList>
            <person name="Hull J."/>
        </authorList>
    </citation>
    <scope>NUCLEOTIDE SEQUENCE</scope>
</reference>
<dbReference type="EMBL" id="GBHO01035586">
    <property type="protein sequence ID" value="JAG08018.1"/>
    <property type="molecule type" value="Transcribed_RNA"/>
</dbReference>
<organism evidence="1">
    <name type="scientific">Lygus hesperus</name>
    <name type="common">Western plant bug</name>
    <dbReference type="NCBI Taxonomy" id="30085"/>
    <lineage>
        <taxon>Eukaryota</taxon>
        <taxon>Metazoa</taxon>
        <taxon>Ecdysozoa</taxon>
        <taxon>Arthropoda</taxon>
        <taxon>Hexapoda</taxon>
        <taxon>Insecta</taxon>
        <taxon>Pterygota</taxon>
        <taxon>Neoptera</taxon>
        <taxon>Paraneoptera</taxon>
        <taxon>Hemiptera</taxon>
        <taxon>Heteroptera</taxon>
        <taxon>Panheteroptera</taxon>
        <taxon>Cimicomorpha</taxon>
        <taxon>Miridae</taxon>
        <taxon>Mirini</taxon>
        <taxon>Lygus</taxon>
    </lineage>
</organism>
<reference evidence="1" key="1">
    <citation type="journal article" date="2014" name="PLoS ONE">
        <title>Transcriptome-Based Identification of ABC Transporters in the Western Tarnished Plant Bug Lygus hesperus.</title>
        <authorList>
            <person name="Hull J.J."/>
            <person name="Chaney K."/>
            <person name="Geib S.M."/>
            <person name="Fabrick J.A."/>
            <person name="Brent C.S."/>
            <person name="Walsh D."/>
            <person name="Lavine L.C."/>
        </authorList>
    </citation>
    <scope>NUCLEOTIDE SEQUENCE</scope>
</reference>
<sequence>PWRSCTNALELYPFASSTAISIILTSVGPLRGSSGRSGLSMCIPSLCQHDKLQSEPTQLLLNMGHARRNFTSEISKRLSSWVGSRYSFLTFVTLTYRSVTEHFSEISRQLVPELS</sequence>